<gene>
    <name evidence="2" type="ORF">MMYC01_204702</name>
</gene>
<dbReference type="STRING" id="100816.A0A175W8N7"/>
<feature type="compositionally biased region" description="Polar residues" evidence="1">
    <location>
        <begin position="331"/>
        <end position="342"/>
    </location>
</feature>
<dbReference type="EMBL" id="LCTW02000089">
    <property type="protein sequence ID" value="KXX79364.1"/>
    <property type="molecule type" value="Genomic_DNA"/>
</dbReference>
<feature type="compositionally biased region" description="Basic and acidic residues" evidence="1">
    <location>
        <begin position="319"/>
        <end position="330"/>
    </location>
</feature>
<dbReference type="VEuPathDB" id="FungiDB:MMYC01_204702"/>
<dbReference type="AlphaFoldDB" id="A0A175W8N7"/>
<sequence>MEAKTPVRFLVSATCCVAFEVLEETSRKELRRQILIAAFGGRTLHLDLRLAHPRRPDPVADVTGHRKFEHGLGSAPLSRYYDPDTTAPKTWRCPARLKIGASPARRVKGDIYPNRDNCLAGEPVFCQLWPPENVVGTPGKRSVGALGWLRACRQAYAKGIDVLYSTNTFFIESRLASITSLELRWEILLFGRDGQEPKSDEDRAHLASQLGHLCEAFANLRTLVLSFRDPLYCDFHIRPAQRLGEIDRVLLRPLAEASSRLPLRAQEQHVVVELPWNVFCDLNGLDRVSGLALEAEQKGEEWGDGSGTWLRYPVPAARSTHEGKEEKTQDGKGSQSNGGLFY</sequence>
<name>A0A175W8N7_9PEZI</name>
<reference evidence="2 3" key="1">
    <citation type="journal article" date="2016" name="Genome Announc.">
        <title>Genome Sequence of Madurella mycetomatis mm55, Isolated from a Human Mycetoma Case in Sudan.</title>
        <authorList>
            <person name="Smit S."/>
            <person name="Derks M.F."/>
            <person name="Bervoets S."/>
            <person name="Fahal A."/>
            <person name="van Leeuwen W."/>
            <person name="van Belkum A."/>
            <person name="van de Sande W.W."/>
        </authorList>
    </citation>
    <scope>NUCLEOTIDE SEQUENCE [LARGE SCALE GENOMIC DNA]</scope>
    <source>
        <strain evidence="3">mm55</strain>
    </source>
</reference>
<feature type="region of interest" description="Disordered" evidence="1">
    <location>
        <begin position="299"/>
        <end position="342"/>
    </location>
</feature>
<proteinExistence type="predicted"/>
<dbReference type="OrthoDB" id="515692at2759"/>
<protein>
    <submittedName>
        <fullName evidence="2">Uncharacterized protein</fullName>
    </submittedName>
</protein>
<evidence type="ECO:0000313" key="2">
    <source>
        <dbReference type="EMBL" id="KXX79364.1"/>
    </source>
</evidence>
<keyword evidence="3" id="KW-1185">Reference proteome</keyword>
<accession>A0A175W8N7</accession>
<dbReference type="Proteomes" id="UP000078237">
    <property type="component" value="Unassembled WGS sequence"/>
</dbReference>
<organism evidence="2 3">
    <name type="scientific">Madurella mycetomatis</name>
    <dbReference type="NCBI Taxonomy" id="100816"/>
    <lineage>
        <taxon>Eukaryota</taxon>
        <taxon>Fungi</taxon>
        <taxon>Dikarya</taxon>
        <taxon>Ascomycota</taxon>
        <taxon>Pezizomycotina</taxon>
        <taxon>Sordariomycetes</taxon>
        <taxon>Sordariomycetidae</taxon>
        <taxon>Sordariales</taxon>
        <taxon>Sordariales incertae sedis</taxon>
        <taxon>Madurella</taxon>
    </lineage>
</organism>
<comment type="caution">
    <text evidence="2">The sequence shown here is derived from an EMBL/GenBank/DDBJ whole genome shotgun (WGS) entry which is preliminary data.</text>
</comment>
<evidence type="ECO:0000313" key="3">
    <source>
        <dbReference type="Proteomes" id="UP000078237"/>
    </source>
</evidence>
<evidence type="ECO:0000256" key="1">
    <source>
        <dbReference type="SAM" id="MobiDB-lite"/>
    </source>
</evidence>